<sequence length="53" mass="5769">MVPAQQIAAKLSFTGCHEMQQKLVCGSGLWYKARRQIRSASSGYLGGNARLAK</sequence>
<dbReference type="EMBL" id="LN681231">
    <property type="protein sequence ID" value="CEK28584.1"/>
    <property type="molecule type" value="Genomic_DNA"/>
</dbReference>
<dbReference type="AlphaFoldDB" id="A0A0A8VKS8"/>
<protein>
    <submittedName>
        <fullName evidence="1">Uncharacterized protein</fullName>
    </submittedName>
</protein>
<name>A0A0A8VKS8_YERRU</name>
<gene>
    <name evidence="1" type="ORF">CSF007_14280</name>
</gene>
<reference evidence="1" key="1">
    <citation type="journal article" date="2015" name="Genome Announc.">
        <title>Complete Genome Sequence of Yersinia ruckeri Strain CSF007-82, Etiologic Agent of Red Mouth Disease in Salmonid Fish.</title>
        <authorList>
            <person name="Nelson M.C."/>
            <person name="LaPatra S.E."/>
            <person name="Welch T.J."/>
            <person name="Graf J."/>
        </authorList>
    </citation>
    <scope>NUCLEOTIDE SEQUENCE</scope>
    <source>
        <strain evidence="1">CSF007-82</strain>
    </source>
</reference>
<accession>A0A0A8VKS8</accession>
<evidence type="ECO:0000313" key="1">
    <source>
        <dbReference type="EMBL" id="CEK28584.1"/>
    </source>
</evidence>
<proteinExistence type="predicted"/>
<organism evidence="1">
    <name type="scientific">Yersinia ruckeri</name>
    <dbReference type="NCBI Taxonomy" id="29486"/>
    <lineage>
        <taxon>Bacteria</taxon>
        <taxon>Pseudomonadati</taxon>
        <taxon>Pseudomonadota</taxon>
        <taxon>Gammaproteobacteria</taxon>
        <taxon>Enterobacterales</taxon>
        <taxon>Yersiniaceae</taxon>
        <taxon>Yersinia</taxon>
    </lineage>
</organism>